<gene>
    <name evidence="3" type="ORF">GCM10010319_24700</name>
</gene>
<dbReference type="EMBL" id="BAAABW010000013">
    <property type="protein sequence ID" value="GAA0347193.1"/>
    <property type="molecule type" value="Genomic_DNA"/>
</dbReference>
<feature type="region of interest" description="Disordered" evidence="1">
    <location>
        <begin position="252"/>
        <end position="272"/>
    </location>
</feature>
<dbReference type="PANTHER" id="PTHR35010:SF2">
    <property type="entry name" value="BLL4672 PROTEIN"/>
    <property type="match status" value="1"/>
</dbReference>
<dbReference type="Proteomes" id="UP001500063">
    <property type="component" value="Unassembled WGS sequence"/>
</dbReference>
<dbReference type="Pfam" id="PF17765">
    <property type="entry name" value="MLTR_LBD"/>
    <property type="match status" value="1"/>
</dbReference>
<dbReference type="CDD" id="cd00093">
    <property type="entry name" value="HTH_XRE"/>
    <property type="match status" value="1"/>
</dbReference>
<proteinExistence type="predicted"/>
<comment type="caution">
    <text evidence="3">The sequence shown here is derived from an EMBL/GenBank/DDBJ whole genome shotgun (WGS) entry which is preliminary data.</text>
</comment>
<dbReference type="InterPro" id="IPR001387">
    <property type="entry name" value="Cro/C1-type_HTH"/>
</dbReference>
<evidence type="ECO:0000313" key="3">
    <source>
        <dbReference type="EMBL" id="GAA0347193.1"/>
    </source>
</evidence>
<reference evidence="3 4" key="1">
    <citation type="journal article" date="2019" name="Int. J. Syst. Evol. Microbiol.">
        <title>The Global Catalogue of Microorganisms (GCM) 10K type strain sequencing project: providing services to taxonomists for standard genome sequencing and annotation.</title>
        <authorList>
            <consortium name="The Broad Institute Genomics Platform"/>
            <consortium name="The Broad Institute Genome Sequencing Center for Infectious Disease"/>
            <person name="Wu L."/>
            <person name="Ma J."/>
        </authorList>
    </citation>
    <scope>NUCLEOTIDE SEQUENCE [LARGE SCALE GENOMIC DNA]</scope>
    <source>
        <strain evidence="3 4">JCM 4565</strain>
    </source>
</reference>
<accession>A0ABN0WUS7</accession>
<name>A0ABN0WUS7_9ACTN</name>
<dbReference type="InterPro" id="IPR041413">
    <property type="entry name" value="MLTR_LBD"/>
</dbReference>
<dbReference type="Gene3D" id="3.30.450.180">
    <property type="match status" value="1"/>
</dbReference>
<dbReference type="PANTHER" id="PTHR35010">
    <property type="entry name" value="BLL4672 PROTEIN-RELATED"/>
    <property type="match status" value="1"/>
</dbReference>
<feature type="domain" description="MmyB-like transcription regulator ligand binding" evidence="2">
    <location>
        <begin position="109"/>
        <end position="242"/>
    </location>
</feature>
<evidence type="ECO:0000313" key="4">
    <source>
        <dbReference type="Proteomes" id="UP001500063"/>
    </source>
</evidence>
<organism evidence="3 4">
    <name type="scientific">Streptomyces blastmyceticus</name>
    <dbReference type="NCBI Taxonomy" id="68180"/>
    <lineage>
        <taxon>Bacteria</taxon>
        <taxon>Bacillati</taxon>
        <taxon>Actinomycetota</taxon>
        <taxon>Actinomycetes</taxon>
        <taxon>Kitasatosporales</taxon>
        <taxon>Streptomycetaceae</taxon>
        <taxon>Streptomyces</taxon>
    </lineage>
</organism>
<evidence type="ECO:0000259" key="2">
    <source>
        <dbReference type="Pfam" id="PF17765"/>
    </source>
</evidence>
<protein>
    <submittedName>
        <fullName evidence="3">Helix-turn-helix transcriptional regulator</fullName>
    </submittedName>
</protein>
<evidence type="ECO:0000256" key="1">
    <source>
        <dbReference type="SAM" id="MobiDB-lite"/>
    </source>
</evidence>
<sequence length="272" mass="30671">MHIDPAAHGLLPGATGQGRLPQGLSQAQVDQLLHRAFGTYGRLESGRYPSPPDDLLEGVARLFHFTEEEWKILWRYAVTTDPPYPLHPHSGKEIAAVWQEAIDGIGHMAYVNNQSWDVLAHNESWVRMFPRREAPPNTMRWMLLAPEARHILIDWETSWVPLVIPQLRSALAALPNDEVLLKIERDILADPVVGPLFEATPDQFLHPDGDERPLHHPELGRGWVSVAASEPLSSPRARLIILLFRTEQTRPRLRPPLTRPSPLSPASDQVHT</sequence>
<feature type="region of interest" description="Disordered" evidence="1">
    <location>
        <begin position="1"/>
        <end position="21"/>
    </location>
</feature>
<keyword evidence="4" id="KW-1185">Reference proteome</keyword>